<evidence type="ECO:0000256" key="1">
    <source>
        <dbReference type="ARBA" id="ARBA00006226"/>
    </source>
</evidence>
<dbReference type="InterPro" id="IPR035093">
    <property type="entry name" value="RelE/ParE_toxin_dom_sf"/>
</dbReference>
<accession>A0ABT3CZC1</accession>
<sequence>MAEVIWSSNALTDLSEIGEYIEVDSPKYAELTVNKLYNKVEVLSMYPKMGRKVPETEKENLRELIEGNYRIIYEVGNVDIFILTVHHSSRPLKL</sequence>
<keyword evidence="2" id="KW-1277">Toxin-antitoxin system</keyword>
<gene>
    <name evidence="3" type="ORF">N7U62_20420</name>
</gene>
<organism evidence="3 4">
    <name type="scientific">Reichenbachiella ulvae</name>
    <dbReference type="NCBI Taxonomy" id="2980104"/>
    <lineage>
        <taxon>Bacteria</taxon>
        <taxon>Pseudomonadati</taxon>
        <taxon>Bacteroidota</taxon>
        <taxon>Cytophagia</taxon>
        <taxon>Cytophagales</taxon>
        <taxon>Reichenbachiellaceae</taxon>
        <taxon>Reichenbachiella</taxon>
    </lineage>
</organism>
<dbReference type="EMBL" id="JAOYOD010000001">
    <property type="protein sequence ID" value="MCV9389050.1"/>
    <property type="molecule type" value="Genomic_DNA"/>
</dbReference>
<dbReference type="PANTHER" id="PTHR33755:SF5">
    <property type="entry name" value="TYPE II TOXIN-ANTITOXIN SYSTEM RELE_PARE FAMILY TOXIN"/>
    <property type="match status" value="1"/>
</dbReference>
<dbReference type="SUPFAM" id="SSF143011">
    <property type="entry name" value="RelE-like"/>
    <property type="match status" value="1"/>
</dbReference>
<comment type="similarity">
    <text evidence="1">Belongs to the RelE toxin family.</text>
</comment>
<comment type="caution">
    <text evidence="3">The sequence shown here is derived from an EMBL/GenBank/DDBJ whole genome shotgun (WGS) entry which is preliminary data.</text>
</comment>
<dbReference type="RefSeq" id="WP_264139959.1">
    <property type="nucleotide sequence ID" value="NZ_JAOYOD010000001.1"/>
</dbReference>
<evidence type="ECO:0000256" key="2">
    <source>
        <dbReference type="ARBA" id="ARBA00022649"/>
    </source>
</evidence>
<name>A0ABT3CZC1_9BACT</name>
<dbReference type="PANTHER" id="PTHR33755">
    <property type="entry name" value="TOXIN PARE1-RELATED"/>
    <property type="match status" value="1"/>
</dbReference>
<reference evidence="3 4" key="1">
    <citation type="submission" date="2022-10" db="EMBL/GenBank/DDBJ databases">
        <title>Comparative genomics and taxonomic characterization of three novel marine species of genus Reichenbachiella exhibiting antioxidant and polysaccharide degradation activities.</title>
        <authorList>
            <person name="Muhammad N."/>
            <person name="Lee Y.-J."/>
            <person name="Ko J."/>
            <person name="Kim S.-G."/>
        </authorList>
    </citation>
    <scope>NUCLEOTIDE SEQUENCE [LARGE SCALE GENOMIC DNA]</scope>
    <source>
        <strain evidence="3 4">ABR2-5</strain>
    </source>
</reference>
<dbReference type="Pfam" id="PF05016">
    <property type="entry name" value="ParE_toxin"/>
    <property type="match status" value="1"/>
</dbReference>
<keyword evidence="4" id="KW-1185">Reference proteome</keyword>
<proteinExistence type="inferred from homology"/>
<evidence type="ECO:0000313" key="4">
    <source>
        <dbReference type="Proteomes" id="UP001300692"/>
    </source>
</evidence>
<dbReference type="Proteomes" id="UP001300692">
    <property type="component" value="Unassembled WGS sequence"/>
</dbReference>
<dbReference type="Gene3D" id="3.30.2310.20">
    <property type="entry name" value="RelE-like"/>
    <property type="match status" value="1"/>
</dbReference>
<protein>
    <submittedName>
        <fullName evidence="3">Type II toxin-antitoxin system RelE/ParE family toxin</fullName>
    </submittedName>
</protein>
<dbReference type="InterPro" id="IPR007712">
    <property type="entry name" value="RelE/ParE_toxin"/>
</dbReference>
<evidence type="ECO:0000313" key="3">
    <source>
        <dbReference type="EMBL" id="MCV9389050.1"/>
    </source>
</evidence>
<dbReference type="InterPro" id="IPR051803">
    <property type="entry name" value="TA_system_RelE-like_toxin"/>
</dbReference>